<dbReference type="HOGENOM" id="CLU_2241375_0_0_1"/>
<dbReference type="AlphaFoldDB" id="M1B052"/>
<name>M1B052_SOLTU</name>
<dbReference type="InParanoid" id="M1B052"/>
<proteinExistence type="predicted"/>
<sequence>MLTLSSVKRQQRFHRHETASNGRKQAVHDVNNSSKRHRSSIKIHGAARNRESTLQNFVCFFPPLSNSYSRSSKEAGMRFLPFSLPERVETSGKGCRPKLVKDREF</sequence>
<evidence type="ECO:0000313" key="2">
    <source>
        <dbReference type="EnsemblPlants" id="PGSC0003DMT400034101"/>
    </source>
</evidence>
<dbReference type="Proteomes" id="UP000011115">
    <property type="component" value="Unassembled WGS sequence"/>
</dbReference>
<reference evidence="2" key="2">
    <citation type="submission" date="2015-06" db="UniProtKB">
        <authorList>
            <consortium name="EnsemblPlants"/>
        </authorList>
    </citation>
    <scope>IDENTIFICATION</scope>
    <source>
        <strain evidence="2">DM1-3 516 R44</strain>
    </source>
</reference>
<dbReference type="PaxDb" id="4113-PGSC0003DMT400034101"/>
<keyword evidence="3" id="KW-1185">Reference proteome</keyword>
<feature type="compositionally biased region" description="Basic residues" evidence="1">
    <location>
        <begin position="34"/>
        <end position="47"/>
    </location>
</feature>
<dbReference type="EnsemblPlants" id="PGSC0003DMT400034101">
    <property type="protein sequence ID" value="PGSC0003DMT400034101"/>
    <property type="gene ID" value="PGSC0003DMG400013100"/>
</dbReference>
<evidence type="ECO:0000313" key="3">
    <source>
        <dbReference type="Proteomes" id="UP000011115"/>
    </source>
</evidence>
<protein>
    <submittedName>
        <fullName evidence="2">Uncharacterized protein</fullName>
    </submittedName>
</protein>
<accession>M1B052</accession>
<reference evidence="3" key="1">
    <citation type="journal article" date="2011" name="Nature">
        <title>Genome sequence and analysis of the tuber crop potato.</title>
        <authorList>
            <consortium name="The Potato Genome Sequencing Consortium"/>
        </authorList>
    </citation>
    <scope>NUCLEOTIDE SEQUENCE [LARGE SCALE GENOMIC DNA]</scope>
    <source>
        <strain evidence="3">cv. DM1-3 516 R44</strain>
    </source>
</reference>
<evidence type="ECO:0000256" key="1">
    <source>
        <dbReference type="SAM" id="MobiDB-lite"/>
    </source>
</evidence>
<dbReference type="Gramene" id="PGSC0003DMT400034101">
    <property type="protein sequence ID" value="PGSC0003DMT400034101"/>
    <property type="gene ID" value="PGSC0003DMG400013100"/>
</dbReference>
<organism evidence="2 3">
    <name type="scientific">Solanum tuberosum</name>
    <name type="common">Potato</name>
    <dbReference type="NCBI Taxonomy" id="4113"/>
    <lineage>
        <taxon>Eukaryota</taxon>
        <taxon>Viridiplantae</taxon>
        <taxon>Streptophyta</taxon>
        <taxon>Embryophyta</taxon>
        <taxon>Tracheophyta</taxon>
        <taxon>Spermatophyta</taxon>
        <taxon>Magnoliopsida</taxon>
        <taxon>eudicotyledons</taxon>
        <taxon>Gunneridae</taxon>
        <taxon>Pentapetalae</taxon>
        <taxon>asterids</taxon>
        <taxon>lamiids</taxon>
        <taxon>Solanales</taxon>
        <taxon>Solanaceae</taxon>
        <taxon>Solanoideae</taxon>
        <taxon>Solaneae</taxon>
        <taxon>Solanum</taxon>
    </lineage>
</organism>
<feature type="region of interest" description="Disordered" evidence="1">
    <location>
        <begin position="1"/>
        <end position="47"/>
    </location>
</feature>